<accession>A0A7Y9J0K0</accession>
<keyword evidence="7" id="KW-1185">Reference proteome</keyword>
<keyword evidence="2" id="KW-0805">Transcription regulation</keyword>
<evidence type="ECO:0000256" key="4">
    <source>
        <dbReference type="ARBA" id="ARBA00023163"/>
    </source>
</evidence>
<dbReference type="InterPro" id="IPR005119">
    <property type="entry name" value="LysR_subst-bd"/>
</dbReference>
<evidence type="ECO:0000259" key="5">
    <source>
        <dbReference type="PROSITE" id="PS50931"/>
    </source>
</evidence>
<dbReference type="RefSeq" id="WP_179590307.1">
    <property type="nucleotide sequence ID" value="NZ_JACBYR010000003.1"/>
</dbReference>
<evidence type="ECO:0000256" key="1">
    <source>
        <dbReference type="ARBA" id="ARBA00009437"/>
    </source>
</evidence>
<dbReference type="Gene3D" id="3.40.190.10">
    <property type="entry name" value="Periplasmic binding protein-like II"/>
    <property type="match status" value="2"/>
</dbReference>
<dbReference type="InterPro" id="IPR036390">
    <property type="entry name" value="WH_DNA-bd_sf"/>
</dbReference>
<dbReference type="InterPro" id="IPR000847">
    <property type="entry name" value="LysR_HTH_N"/>
</dbReference>
<dbReference type="CDD" id="cd08414">
    <property type="entry name" value="PBP2_LTTR_aromatics_like"/>
    <property type="match status" value="1"/>
</dbReference>
<evidence type="ECO:0000256" key="3">
    <source>
        <dbReference type="ARBA" id="ARBA00023125"/>
    </source>
</evidence>
<reference evidence="6 7" key="1">
    <citation type="submission" date="2020-07" db="EMBL/GenBank/DDBJ databases">
        <title>Genomic Encyclopedia of Type Strains, Phase IV (KMG-V): Genome sequencing to study the core and pangenomes of soil and plant-associated prokaryotes.</title>
        <authorList>
            <person name="Whitman W."/>
        </authorList>
    </citation>
    <scope>NUCLEOTIDE SEQUENCE [LARGE SCALE GENOMIC DNA]</scope>
    <source>
        <strain evidence="6 7">SAS40</strain>
    </source>
</reference>
<evidence type="ECO:0000313" key="7">
    <source>
        <dbReference type="Proteomes" id="UP000542125"/>
    </source>
</evidence>
<proteinExistence type="inferred from homology"/>
<protein>
    <submittedName>
        <fullName evidence="6">DNA-binding transcriptional LysR family regulator</fullName>
    </submittedName>
</protein>
<comment type="similarity">
    <text evidence="1">Belongs to the LysR transcriptional regulatory family.</text>
</comment>
<dbReference type="PROSITE" id="PS50931">
    <property type="entry name" value="HTH_LYSR"/>
    <property type="match status" value="1"/>
</dbReference>
<evidence type="ECO:0000256" key="2">
    <source>
        <dbReference type="ARBA" id="ARBA00023015"/>
    </source>
</evidence>
<dbReference type="FunFam" id="1.10.10.10:FF:000001">
    <property type="entry name" value="LysR family transcriptional regulator"/>
    <property type="match status" value="1"/>
</dbReference>
<organism evidence="6 7">
    <name type="scientific">Pigmentiphaga litoralis</name>
    <dbReference type="NCBI Taxonomy" id="516702"/>
    <lineage>
        <taxon>Bacteria</taxon>
        <taxon>Pseudomonadati</taxon>
        <taxon>Pseudomonadota</taxon>
        <taxon>Betaproteobacteria</taxon>
        <taxon>Burkholderiales</taxon>
        <taxon>Alcaligenaceae</taxon>
        <taxon>Pigmentiphaga</taxon>
    </lineage>
</organism>
<dbReference type="GO" id="GO:0003677">
    <property type="term" value="F:DNA binding"/>
    <property type="evidence" value="ECO:0007669"/>
    <property type="project" value="UniProtKB-KW"/>
</dbReference>
<gene>
    <name evidence="6" type="ORF">FHW18_005172</name>
</gene>
<sequence length="302" mass="32824">MDLRQLEQFVAVADTRSFSRAAERLFMAQPPLSVAIRKLEDEVGVALFDRGPRGVMLTAAGQAALGAAVRCLASARDVAIAAQAAANGETGTLRVGFIGSLTFSLLPTLIQHFRGDHPQVRLELSESTNEGLLGMIESKAHDVAFVREPTTHPAHLTFMTVADDVFCVAMPAHHPLARQRKVRLKDLRDQDFIGYTPSRVGGLHAAVMHLLHDANLSVKVAQEAVQVQTVVGLVRSGLGIALVPSINAEFMPNDVVFRPIADLPASSRIGIALAYHEQNANPVLPRFVRNIQDTLQLESRRR</sequence>
<dbReference type="PANTHER" id="PTHR30346:SF28">
    <property type="entry name" value="HTH-TYPE TRANSCRIPTIONAL REGULATOR CYNR"/>
    <property type="match status" value="1"/>
</dbReference>
<dbReference type="GO" id="GO:0032993">
    <property type="term" value="C:protein-DNA complex"/>
    <property type="evidence" value="ECO:0007669"/>
    <property type="project" value="TreeGrafter"/>
</dbReference>
<dbReference type="SUPFAM" id="SSF53850">
    <property type="entry name" value="Periplasmic binding protein-like II"/>
    <property type="match status" value="1"/>
</dbReference>
<dbReference type="Pfam" id="PF00126">
    <property type="entry name" value="HTH_1"/>
    <property type="match status" value="1"/>
</dbReference>
<feature type="domain" description="HTH lysR-type" evidence="5">
    <location>
        <begin position="1"/>
        <end position="58"/>
    </location>
</feature>
<comment type="caution">
    <text evidence="6">The sequence shown here is derived from an EMBL/GenBank/DDBJ whole genome shotgun (WGS) entry which is preliminary data.</text>
</comment>
<dbReference type="PRINTS" id="PR00039">
    <property type="entry name" value="HTHLYSR"/>
</dbReference>
<dbReference type="Gene3D" id="1.10.10.10">
    <property type="entry name" value="Winged helix-like DNA-binding domain superfamily/Winged helix DNA-binding domain"/>
    <property type="match status" value="1"/>
</dbReference>
<dbReference type="EMBL" id="JACBYR010000003">
    <property type="protein sequence ID" value="NYE85853.1"/>
    <property type="molecule type" value="Genomic_DNA"/>
</dbReference>
<evidence type="ECO:0000313" key="6">
    <source>
        <dbReference type="EMBL" id="NYE85853.1"/>
    </source>
</evidence>
<keyword evidence="3 6" id="KW-0238">DNA-binding</keyword>
<keyword evidence="4" id="KW-0804">Transcription</keyword>
<dbReference type="InterPro" id="IPR036388">
    <property type="entry name" value="WH-like_DNA-bd_sf"/>
</dbReference>
<dbReference type="AlphaFoldDB" id="A0A7Y9J0K0"/>
<dbReference type="PANTHER" id="PTHR30346">
    <property type="entry name" value="TRANSCRIPTIONAL DUAL REGULATOR HCAR-RELATED"/>
    <property type="match status" value="1"/>
</dbReference>
<dbReference type="GO" id="GO:0003700">
    <property type="term" value="F:DNA-binding transcription factor activity"/>
    <property type="evidence" value="ECO:0007669"/>
    <property type="project" value="InterPro"/>
</dbReference>
<dbReference type="SUPFAM" id="SSF46785">
    <property type="entry name" value="Winged helix' DNA-binding domain"/>
    <property type="match status" value="1"/>
</dbReference>
<name>A0A7Y9J0K0_9BURK</name>
<dbReference type="Pfam" id="PF03466">
    <property type="entry name" value="LysR_substrate"/>
    <property type="match status" value="1"/>
</dbReference>
<dbReference type="Proteomes" id="UP000542125">
    <property type="component" value="Unassembled WGS sequence"/>
</dbReference>